<evidence type="ECO:0000256" key="1">
    <source>
        <dbReference type="SAM" id="MobiDB-lite"/>
    </source>
</evidence>
<feature type="region of interest" description="Disordered" evidence="1">
    <location>
        <begin position="210"/>
        <end position="241"/>
    </location>
</feature>
<gene>
    <name evidence="3" type="ORF">HJG60_015118</name>
</gene>
<dbReference type="InterPro" id="IPR051707">
    <property type="entry name" value="PI-Interact_SigTrans_Reg"/>
</dbReference>
<dbReference type="CDD" id="cd13270">
    <property type="entry name" value="PH1_TAPP1_2"/>
    <property type="match status" value="1"/>
</dbReference>
<accession>A0A834AJV8</accession>
<name>A0A834AJV8_9CHIR</name>
<feature type="region of interest" description="Disordered" evidence="1">
    <location>
        <begin position="116"/>
        <end position="136"/>
    </location>
</feature>
<dbReference type="SUPFAM" id="SSF50729">
    <property type="entry name" value="PH domain-like"/>
    <property type="match status" value="1"/>
</dbReference>
<dbReference type="AlphaFoldDB" id="A0A834AJV8"/>
<dbReference type="PANTHER" id="PTHR14336:SF4">
    <property type="entry name" value="PLECKSTRIN HOMOLOGY DOMAIN-CONTAINING FAMILY A MEMBER 1"/>
    <property type="match status" value="1"/>
</dbReference>
<evidence type="ECO:0000259" key="2">
    <source>
        <dbReference type="PROSITE" id="PS50003"/>
    </source>
</evidence>
<dbReference type="Proteomes" id="UP000664940">
    <property type="component" value="Unassembled WGS sequence"/>
</dbReference>
<dbReference type="PANTHER" id="PTHR14336">
    <property type="entry name" value="TANDEM PH DOMAIN CONTAINING PROTEIN"/>
    <property type="match status" value="1"/>
</dbReference>
<feature type="domain" description="PH" evidence="2">
    <location>
        <begin position="7"/>
        <end position="112"/>
    </location>
</feature>
<feature type="compositionally biased region" description="Polar residues" evidence="1">
    <location>
        <begin position="116"/>
        <end position="130"/>
    </location>
</feature>
<protein>
    <submittedName>
        <fullName evidence="3">Pleckstrin homology domain containing A1</fullName>
    </submittedName>
</protein>
<reference evidence="3 4" key="1">
    <citation type="journal article" date="2020" name="Nature">
        <title>Six reference-quality genomes reveal evolution of bat adaptations.</title>
        <authorList>
            <person name="Jebb D."/>
            <person name="Huang Z."/>
            <person name="Pippel M."/>
            <person name="Hughes G.M."/>
            <person name="Lavrichenko K."/>
            <person name="Devanna P."/>
            <person name="Winkler S."/>
            <person name="Jermiin L.S."/>
            <person name="Skirmuntt E.C."/>
            <person name="Katzourakis A."/>
            <person name="Burkitt-Gray L."/>
            <person name="Ray D.A."/>
            <person name="Sullivan K.A.M."/>
            <person name="Roscito J.G."/>
            <person name="Kirilenko B.M."/>
            <person name="Davalos L.M."/>
            <person name="Corthals A.P."/>
            <person name="Power M.L."/>
            <person name="Jones G."/>
            <person name="Ransome R.D."/>
            <person name="Dechmann D.K.N."/>
            <person name="Locatelli A.G."/>
            <person name="Puechmaille S.J."/>
            <person name="Fedrigo O."/>
            <person name="Jarvis E.D."/>
            <person name="Hiller M."/>
            <person name="Vernes S.C."/>
            <person name="Myers E.W."/>
            <person name="Teeling E.C."/>
        </authorList>
    </citation>
    <scope>NUCLEOTIDE SEQUENCE [LARGE SCALE GENOMIC DNA]</scope>
    <source>
        <strain evidence="3">Bat1K_MPI-CBG_1</strain>
    </source>
</reference>
<dbReference type="FunFam" id="2.30.29.30:FF:000042">
    <property type="entry name" value="pleckstrin homology domain-containing family A member 1 isoform X2"/>
    <property type="match status" value="1"/>
</dbReference>
<sequence>MPYVDRQNRICGFLDIEENENSGKFLRRYFILDTREDSFVWYMDNPQNLPSGSSRVGAIKLTYISKVSDATKLRPKAEFCFVMNAGMRKYFLQANDQQDLVEWVNVLNKAIKITVPKQSDSQPHSDNLSRQGECGKKQVSYRTDIVGGVPIITPTQKEEVNDCGEGIDRNHLKRSQSHLPYFAPKPPADSAVIKAGYCVKQGAVVSSSPNTCTEESALHQQARHTDGSPRSRPRGRGQHAEEAGGGIRVILCSYLRAVVFLLREQLGK</sequence>
<organism evidence="3 4">
    <name type="scientific">Phyllostomus discolor</name>
    <name type="common">pale spear-nosed bat</name>
    <dbReference type="NCBI Taxonomy" id="89673"/>
    <lineage>
        <taxon>Eukaryota</taxon>
        <taxon>Metazoa</taxon>
        <taxon>Chordata</taxon>
        <taxon>Craniata</taxon>
        <taxon>Vertebrata</taxon>
        <taxon>Euteleostomi</taxon>
        <taxon>Mammalia</taxon>
        <taxon>Eutheria</taxon>
        <taxon>Laurasiatheria</taxon>
        <taxon>Chiroptera</taxon>
        <taxon>Yangochiroptera</taxon>
        <taxon>Phyllostomidae</taxon>
        <taxon>Phyllostominae</taxon>
        <taxon>Phyllostomus</taxon>
    </lineage>
</organism>
<dbReference type="InterPro" id="IPR001849">
    <property type="entry name" value="PH_domain"/>
</dbReference>
<dbReference type="InterPro" id="IPR011993">
    <property type="entry name" value="PH-like_dom_sf"/>
</dbReference>
<dbReference type="EMBL" id="JABVXQ010000005">
    <property type="protein sequence ID" value="KAF6110750.1"/>
    <property type="molecule type" value="Genomic_DNA"/>
</dbReference>
<dbReference type="Pfam" id="PF00169">
    <property type="entry name" value="PH"/>
    <property type="match status" value="1"/>
</dbReference>
<dbReference type="SMART" id="SM00233">
    <property type="entry name" value="PH"/>
    <property type="match status" value="1"/>
</dbReference>
<evidence type="ECO:0000313" key="4">
    <source>
        <dbReference type="Proteomes" id="UP000664940"/>
    </source>
</evidence>
<dbReference type="Gene3D" id="2.30.29.30">
    <property type="entry name" value="Pleckstrin-homology domain (PH domain)/Phosphotyrosine-binding domain (PTB)"/>
    <property type="match status" value="1"/>
</dbReference>
<evidence type="ECO:0000313" key="3">
    <source>
        <dbReference type="EMBL" id="KAF6110750.1"/>
    </source>
</evidence>
<proteinExistence type="predicted"/>
<comment type="caution">
    <text evidence="3">The sequence shown here is derived from an EMBL/GenBank/DDBJ whole genome shotgun (WGS) entry which is preliminary data.</text>
</comment>
<dbReference type="PROSITE" id="PS50003">
    <property type="entry name" value="PH_DOMAIN"/>
    <property type="match status" value="1"/>
</dbReference>